<comment type="catalytic activity">
    <reaction evidence="1 17">
        <text>L-histidyl-[protein] + phosphoenolpyruvate = N(pros)-phospho-L-histidyl-[protein] + pyruvate</text>
        <dbReference type="Rhea" id="RHEA:23880"/>
        <dbReference type="Rhea" id="RHEA-COMP:9745"/>
        <dbReference type="Rhea" id="RHEA-COMP:9746"/>
        <dbReference type="ChEBI" id="CHEBI:15361"/>
        <dbReference type="ChEBI" id="CHEBI:29979"/>
        <dbReference type="ChEBI" id="CHEBI:58702"/>
        <dbReference type="ChEBI" id="CHEBI:64837"/>
        <dbReference type="EC" id="2.7.3.9"/>
    </reaction>
</comment>
<evidence type="ECO:0000256" key="1">
    <source>
        <dbReference type="ARBA" id="ARBA00000683"/>
    </source>
</evidence>
<dbReference type="PRINTS" id="PR01736">
    <property type="entry name" value="PHPHTRNFRASE"/>
</dbReference>
<evidence type="ECO:0000256" key="9">
    <source>
        <dbReference type="ARBA" id="ARBA00022490"/>
    </source>
</evidence>
<evidence type="ECO:0000256" key="15">
    <source>
        <dbReference type="ARBA" id="ARBA00022842"/>
    </source>
</evidence>
<dbReference type="InterPro" id="IPR023151">
    <property type="entry name" value="PEP_util_CS"/>
</dbReference>
<evidence type="ECO:0000256" key="3">
    <source>
        <dbReference type="ARBA" id="ARBA00002728"/>
    </source>
</evidence>
<dbReference type="Gene3D" id="3.20.20.60">
    <property type="entry name" value="Phosphoenolpyruvate-binding domains"/>
    <property type="match status" value="1"/>
</dbReference>
<dbReference type="InterPro" id="IPR050499">
    <property type="entry name" value="PEP-utilizing_PTS_enzyme"/>
</dbReference>
<dbReference type="SUPFAM" id="SSF51621">
    <property type="entry name" value="Phosphoenolpyruvate/pyruvate domain"/>
    <property type="match status" value="1"/>
</dbReference>
<sequence length="582" mass="64441">MMTESMEKRIVGLGVSEGIRFGKAFVYKPLKLEEIKESKTESPEQESDRLERAKAQCVEELALLIERAKLTLGEEKAAILKGQISFLYDPAFYPPMLKLIQNDHWSAETAVRRTVNQVAGIFESMANEYMRERAADVRDVGGRLMTHLVGHQGARLTDIKEKSIIVADDLTPSDTVQLDKRYVLGFVTRIGGKTSHTAILANSLGIAAVLGIGSAIDVIGHGEDLIINGSTGECVLRPEQSTKESFAGQMAAEQDEQERLMAYAELAAVTKDGFGIEIAANIGTPQEAVGLAEKGAEAVGLYRTEFLFMSESQMPSEEVQFEAYRQAAEAMQGRPVVIRTLDIGGDKELPYLDLPEELNPFLGYRAVRLCLDRKELFLAQLRAIIRAGAYGNVKIMFPMISGLDEWRQAKGLYEEARRQLIAEGVKIGEPIEVGIMIEIPSAALMADRFAKEVDFFSIGTNDLVQYTIAVDRMNEKISYLYDYFHPAVIRLIKNVIDASNNHGKWTGMCGSMAGDPIAAPLLVGLGLNEWSMSSSAIRRIKQIVTQLERSACEQLVDRLLELDTPTEVRAEIDAFLKQHPFV</sequence>
<keyword evidence="15 17" id="KW-0460">Magnesium</keyword>
<evidence type="ECO:0000256" key="10">
    <source>
        <dbReference type="ARBA" id="ARBA00022597"/>
    </source>
</evidence>
<feature type="domain" description="Phosphotransferase system enzyme I N-terminal" evidence="20">
    <location>
        <begin position="12"/>
        <end position="133"/>
    </location>
</feature>
<dbReference type="Pfam" id="PF00391">
    <property type="entry name" value="PEP-utilizers"/>
    <property type="match status" value="1"/>
</dbReference>
<evidence type="ECO:0000256" key="14">
    <source>
        <dbReference type="ARBA" id="ARBA00022777"/>
    </source>
</evidence>
<evidence type="ECO:0000256" key="8">
    <source>
        <dbReference type="ARBA" id="ARBA00022448"/>
    </source>
</evidence>
<dbReference type="SUPFAM" id="SSF47831">
    <property type="entry name" value="Enzyme I of the PEP:sugar phosphotransferase system HPr-binding (sub)domain"/>
    <property type="match status" value="1"/>
</dbReference>
<dbReference type="Gene3D" id="1.10.274.10">
    <property type="entry name" value="PtsI, HPr-binding domain"/>
    <property type="match status" value="1"/>
</dbReference>
<protein>
    <recommendedName>
        <fullName evidence="7 17">Phosphoenolpyruvate-protein phosphotransferase</fullName>
        <ecNumber evidence="6 17">2.7.3.9</ecNumber>
    </recommendedName>
    <alternativeName>
        <fullName evidence="16 17">Phosphotransferase system, enzyme I</fullName>
    </alternativeName>
</protein>
<dbReference type="SUPFAM" id="SSF52009">
    <property type="entry name" value="Phosphohistidine domain"/>
    <property type="match status" value="1"/>
</dbReference>
<dbReference type="PANTHER" id="PTHR46244:SF3">
    <property type="entry name" value="PHOSPHOENOLPYRUVATE-PROTEIN PHOSPHOTRANSFERASE"/>
    <property type="match status" value="1"/>
</dbReference>
<evidence type="ECO:0000313" key="21">
    <source>
        <dbReference type="EMBL" id="MFC5469563.1"/>
    </source>
</evidence>
<evidence type="ECO:0000259" key="20">
    <source>
        <dbReference type="Pfam" id="PF05524"/>
    </source>
</evidence>
<keyword evidence="11 17" id="KW-0808">Transferase</keyword>
<evidence type="ECO:0000256" key="17">
    <source>
        <dbReference type="PIRNR" id="PIRNR000732"/>
    </source>
</evidence>
<dbReference type="InterPro" id="IPR008279">
    <property type="entry name" value="PEP-util_enz_mobile_dom"/>
</dbReference>
<dbReference type="NCBIfam" id="TIGR01417">
    <property type="entry name" value="PTS_I_fam"/>
    <property type="match status" value="1"/>
</dbReference>
<dbReference type="RefSeq" id="WP_378082395.1">
    <property type="nucleotide sequence ID" value="NZ_JBHSMH010000038.1"/>
</dbReference>
<evidence type="ECO:0000256" key="4">
    <source>
        <dbReference type="ARBA" id="ARBA00004496"/>
    </source>
</evidence>
<accession>A0ABW0LV13</accession>
<dbReference type="EC" id="2.7.3.9" evidence="6 17"/>
<feature type="domain" description="PEP-utilising enzyme mobile" evidence="18">
    <location>
        <begin position="159"/>
        <end position="232"/>
    </location>
</feature>
<dbReference type="PROSITE" id="PS00742">
    <property type="entry name" value="PEP_ENZYMES_2"/>
    <property type="match status" value="1"/>
</dbReference>
<dbReference type="InterPro" id="IPR006318">
    <property type="entry name" value="PTS_EI-like"/>
</dbReference>
<dbReference type="InterPro" id="IPR015813">
    <property type="entry name" value="Pyrv/PenolPyrv_kinase-like_dom"/>
</dbReference>
<evidence type="ECO:0000256" key="5">
    <source>
        <dbReference type="ARBA" id="ARBA00007837"/>
    </source>
</evidence>
<comment type="subcellular location">
    <subcellularLocation>
        <location evidence="4 17">Cytoplasm</location>
    </subcellularLocation>
</comment>
<evidence type="ECO:0000256" key="7">
    <source>
        <dbReference type="ARBA" id="ARBA00016544"/>
    </source>
</evidence>
<comment type="function">
    <text evidence="3 17">General (non sugar-specific) component of the phosphoenolpyruvate-dependent sugar phosphotransferase system (sugar PTS). This major carbohydrate active-transport system catalyzes the phosphorylation of incoming sugar substrates concomitantly with their translocation across the cell membrane. Enzyme I transfers the phosphoryl group from phosphoenolpyruvate (PEP) to the phosphoryl carrier protein (HPr).</text>
</comment>
<evidence type="ECO:0000313" key="22">
    <source>
        <dbReference type="Proteomes" id="UP001596105"/>
    </source>
</evidence>
<dbReference type="Proteomes" id="UP001596105">
    <property type="component" value="Unassembled WGS sequence"/>
</dbReference>
<dbReference type="EMBL" id="JBHSMH010000038">
    <property type="protein sequence ID" value="MFC5469563.1"/>
    <property type="molecule type" value="Genomic_DNA"/>
</dbReference>
<reference evidence="22" key="1">
    <citation type="journal article" date="2019" name="Int. J. Syst. Evol. Microbiol.">
        <title>The Global Catalogue of Microorganisms (GCM) 10K type strain sequencing project: providing services to taxonomists for standard genome sequencing and annotation.</title>
        <authorList>
            <consortium name="The Broad Institute Genomics Platform"/>
            <consortium name="The Broad Institute Genome Sequencing Center for Infectious Disease"/>
            <person name="Wu L."/>
            <person name="Ma J."/>
        </authorList>
    </citation>
    <scope>NUCLEOTIDE SEQUENCE [LARGE SCALE GENOMIC DNA]</scope>
    <source>
        <strain evidence="22">CCUG 57113</strain>
    </source>
</reference>
<dbReference type="InterPro" id="IPR008731">
    <property type="entry name" value="PTS_EIN"/>
</dbReference>
<keyword evidence="10 17" id="KW-0762">Sugar transport</keyword>
<evidence type="ECO:0000256" key="13">
    <source>
        <dbReference type="ARBA" id="ARBA00022723"/>
    </source>
</evidence>
<keyword evidence="12 17" id="KW-0598">Phosphotransferase system</keyword>
<dbReference type="InterPro" id="IPR036618">
    <property type="entry name" value="PtsI_HPr-bd_sf"/>
</dbReference>
<dbReference type="PANTHER" id="PTHR46244">
    <property type="entry name" value="PHOSPHOENOLPYRUVATE-PROTEIN PHOSPHOTRANSFERASE"/>
    <property type="match status" value="1"/>
</dbReference>
<feature type="domain" description="PEP-utilising enzyme C-terminal" evidence="19">
    <location>
        <begin position="262"/>
        <end position="548"/>
    </location>
</feature>
<dbReference type="PIRSF" id="PIRSF000732">
    <property type="entry name" value="PTS_enzyme_I"/>
    <property type="match status" value="1"/>
</dbReference>
<dbReference type="GO" id="GO:0008965">
    <property type="term" value="F:phosphoenolpyruvate-protein phosphotransferase activity"/>
    <property type="evidence" value="ECO:0007669"/>
    <property type="project" value="UniProtKB-EC"/>
</dbReference>
<organism evidence="21 22">
    <name type="scientific">Cohnella suwonensis</name>
    <dbReference type="NCBI Taxonomy" id="696072"/>
    <lineage>
        <taxon>Bacteria</taxon>
        <taxon>Bacillati</taxon>
        <taxon>Bacillota</taxon>
        <taxon>Bacilli</taxon>
        <taxon>Bacillales</taxon>
        <taxon>Paenibacillaceae</taxon>
        <taxon>Cohnella</taxon>
    </lineage>
</organism>
<dbReference type="InterPro" id="IPR040442">
    <property type="entry name" value="Pyrv_kinase-like_dom_sf"/>
</dbReference>
<evidence type="ECO:0000256" key="12">
    <source>
        <dbReference type="ARBA" id="ARBA00022683"/>
    </source>
</evidence>
<dbReference type="InterPro" id="IPR036637">
    <property type="entry name" value="Phosphohistidine_dom_sf"/>
</dbReference>
<keyword evidence="14 17" id="KW-0418">Kinase</keyword>
<dbReference type="InterPro" id="IPR024692">
    <property type="entry name" value="PTS_EI"/>
</dbReference>
<name>A0ABW0LV13_9BACL</name>
<keyword evidence="9 17" id="KW-0963">Cytoplasm</keyword>
<comment type="similarity">
    <text evidence="5 17">Belongs to the PEP-utilizing enzyme family.</text>
</comment>
<comment type="cofactor">
    <cofactor evidence="2 17">
        <name>Mg(2+)</name>
        <dbReference type="ChEBI" id="CHEBI:18420"/>
    </cofactor>
</comment>
<keyword evidence="22" id="KW-1185">Reference proteome</keyword>
<evidence type="ECO:0000259" key="19">
    <source>
        <dbReference type="Pfam" id="PF02896"/>
    </source>
</evidence>
<dbReference type="InterPro" id="IPR000121">
    <property type="entry name" value="PEP_util_C"/>
</dbReference>
<evidence type="ECO:0000259" key="18">
    <source>
        <dbReference type="Pfam" id="PF00391"/>
    </source>
</evidence>
<dbReference type="Pfam" id="PF02896">
    <property type="entry name" value="PEP-utilizers_C"/>
    <property type="match status" value="1"/>
</dbReference>
<keyword evidence="13 17" id="KW-0479">Metal-binding</keyword>
<evidence type="ECO:0000256" key="16">
    <source>
        <dbReference type="ARBA" id="ARBA00033235"/>
    </source>
</evidence>
<comment type="caution">
    <text evidence="21">The sequence shown here is derived from an EMBL/GenBank/DDBJ whole genome shotgun (WGS) entry which is preliminary data.</text>
</comment>
<gene>
    <name evidence="21" type="primary">ptsP</name>
    <name evidence="21" type="ORF">ACFPPD_12590</name>
</gene>
<evidence type="ECO:0000256" key="2">
    <source>
        <dbReference type="ARBA" id="ARBA00001946"/>
    </source>
</evidence>
<evidence type="ECO:0000256" key="11">
    <source>
        <dbReference type="ARBA" id="ARBA00022679"/>
    </source>
</evidence>
<dbReference type="Gene3D" id="3.50.30.10">
    <property type="entry name" value="Phosphohistidine domain"/>
    <property type="match status" value="1"/>
</dbReference>
<proteinExistence type="inferred from homology"/>
<evidence type="ECO:0000256" key="6">
    <source>
        <dbReference type="ARBA" id="ARBA00012232"/>
    </source>
</evidence>
<dbReference type="Pfam" id="PF05524">
    <property type="entry name" value="PEP-utilisers_N"/>
    <property type="match status" value="1"/>
</dbReference>
<keyword evidence="8 17" id="KW-0813">Transport</keyword>